<feature type="transmembrane region" description="Helical" evidence="1">
    <location>
        <begin position="128"/>
        <end position="148"/>
    </location>
</feature>
<gene>
    <name evidence="2" type="ORF">ACJEBJ_11460</name>
</gene>
<keyword evidence="3" id="KW-1185">Reference proteome</keyword>
<evidence type="ECO:0000313" key="3">
    <source>
        <dbReference type="Proteomes" id="UP001623008"/>
    </source>
</evidence>
<name>A0ABW8R1U5_9PSED</name>
<keyword evidence="1" id="KW-0812">Transmembrane</keyword>
<dbReference type="RefSeq" id="WP_406597579.1">
    <property type="nucleotide sequence ID" value="NZ_JBJHQF010000014.1"/>
</dbReference>
<feature type="transmembrane region" description="Helical" evidence="1">
    <location>
        <begin position="21"/>
        <end position="47"/>
    </location>
</feature>
<proteinExistence type="predicted"/>
<evidence type="ECO:0000256" key="1">
    <source>
        <dbReference type="SAM" id="Phobius"/>
    </source>
</evidence>
<protein>
    <submittedName>
        <fullName evidence="2">Uncharacterized protein</fullName>
    </submittedName>
</protein>
<keyword evidence="1" id="KW-0472">Membrane</keyword>
<accession>A0ABW8R1U5</accession>
<evidence type="ECO:0000313" key="2">
    <source>
        <dbReference type="EMBL" id="MFK9004743.1"/>
    </source>
</evidence>
<dbReference type="Proteomes" id="UP001623008">
    <property type="component" value="Unassembled WGS sequence"/>
</dbReference>
<feature type="transmembrane region" description="Helical" evidence="1">
    <location>
        <begin position="67"/>
        <end position="87"/>
    </location>
</feature>
<feature type="transmembrane region" description="Helical" evidence="1">
    <location>
        <begin position="154"/>
        <end position="176"/>
    </location>
</feature>
<keyword evidence="1" id="KW-1133">Transmembrane helix</keyword>
<organism evidence="2 3">
    <name type="scientific">Pseudomonas pergaminensis</name>
    <dbReference type="NCBI Taxonomy" id="2853159"/>
    <lineage>
        <taxon>Bacteria</taxon>
        <taxon>Pseudomonadati</taxon>
        <taxon>Pseudomonadota</taxon>
        <taxon>Gammaproteobacteria</taxon>
        <taxon>Pseudomonadales</taxon>
        <taxon>Pseudomonadaceae</taxon>
        <taxon>Pseudomonas</taxon>
    </lineage>
</organism>
<comment type="caution">
    <text evidence="2">The sequence shown here is derived from an EMBL/GenBank/DDBJ whole genome shotgun (WGS) entry which is preliminary data.</text>
</comment>
<sequence length="204" mass="22740">MFSQKKSSNNLKERWVVPVAVVISAALYIAIVSVASSPASVLGFIWLEPGTTAKIFEFYSKNLRGSLFTGFLALGGFLMSAKTFIIVNMKKEVYDSDSYEENWLDGLKLNGAEYYSSLYYPLRRLSNIIFYTISSSFIASISQLTVGLFEAVSAVMLCLFTVVVAVCFLMLSLYLIKKNLATMFDHLDKSSIEKMEADRNGTSK</sequence>
<dbReference type="EMBL" id="JBJHQF010000014">
    <property type="protein sequence ID" value="MFK9004743.1"/>
    <property type="molecule type" value="Genomic_DNA"/>
</dbReference>
<reference evidence="2 3" key="1">
    <citation type="submission" date="2024-11" db="EMBL/GenBank/DDBJ databases">
        <authorList>
            <person name="Lucas J.A."/>
        </authorList>
    </citation>
    <scope>NUCLEOTIDE SEQUENCE [LARGE SCALE GENOMIC DNA]</scope>
    <source>
        <strain evidence="2 3">Z 7.15</strain>
    </source>
</reference>